<feature type="transmembrane region" description="Helical" evidence="1">
    <location>
        <begin position="444"/>
        <end position="460"/>
    </location>
</feature>
<dbReference type="EMBL" id="CP015017">
    <property type="protein sequence ID" value="APC00432.1"/>
    <property type="molecule type" value="Genomic_DNA"/>
</dbReference>
<gene>
    <name evidence="2" type="ORF">AOC25_01755</name>
</gene>
<dbReference type="Proteomes" id="UP000182060">
    <property type="component" value="Chromosome"/>
</dbReference>
<evidence type="ECO:0000256" key="1">
    <source>
        <dbReference type="SAM" id="Phobius"/>
    </source>
</evidence>
<feature type="transmembrane region" description="Helical" evidence="1">
    <location>
        <begin position="367"/>
        <end position="388"/>
    </location>
</feature>
<keyword evidence="1" id="KW-0472">Membrane</keyword>
<dbReference type="AlphaFoldDB" id="A0AAC9NI19"/>
<feature type="transmembrane region" description="Helical" evidence="1">
    <location>
        <begin position="211"/>
        <end position="234"/>
    </location>
</feature>
<protein>
    <submittedName>
        <fullName evidence="2">Uncharacterized protein</fullName>
    </submittedName>
</protein>
<feature type="transmembrane region" description="Helical" evidence="1">
    <location>
        <begin position="246"/>
        <end position="267"/>
    </location>
</feature>
<keyword evidence="1" id="KW-1133">Transmembrane helix</keyword>
<accession>A0AAC9NI19</accession>
<evidence type="ECO:0000313" key="2">
    <source>
        <dbReference type="EMBL" id="APC00432.1"/>
    </source>
</evidence>
<evidence type="ECO:0000313" key="3">
    <source>
        <dbReference type="Proteomes" id="UP000182060"/>
    </source>
</evidence>
<feature type="transmembrane region" description="Helical" evidence="1">
    <location>
        <begin position="181"/>
        <end position="199"/>
    </location>
</feature>
<reference evidence="2" key="1">
    <citation type="journal article" date="2017" name="Appl. Environ. Microbiol.">
        <title>Microdiversification of a pelagic Polynucleobacter species is mainly driven by acquisition of genomic islands from a partially interspecific gene pool.</title>
        <authorList>
            <person name="Hoetzinger M."/>
            <person name="Hahn M.W."/>
            <person name="Jezberova J."/>
            <person name="Schmidt J."/>
            <person name="Koll U."/>
        </authorList>
    </citation>
    <scope>NUCLEOTIDE SEQUENCE</scope>
    <source>
        <strain evidence="2">MWH-RechtKol4</strain>
    </source>
</reference>
<feature type="transmembrane region" description="Helical" evidence="1">
    <location>
        <begin position="111"/>
        <end position="135"/>
    </location>
</feature>
<proteinExistence type="predicted"/>
<feature type="transmembrane region" description="Helical" evidence="1">
    <location>
        <begin position="27"/>
        <end position="42"/>
    </location>
</feature>
<sequence>MRGWVFLAISVLLVVWALPHTIAARNIALFSGLLAAFGWLILRKPAVSWQMCWPSICLLLVPAWVLLHWYALSDLQAPQWEELNSTWLRTACVIILGTIAGWMLSWQPQQIVWIVIAISLLPTVSFGMYLQQVYLQHHWVLPGGMFYGAFKAAKFSMVYFVLCQVLVGFGLIYFAMKSWFLVFRAWVLVLGVSLVLIGMGDFLSTRGLNGVLISALGFLVCLGALLFYSLMPAGDATYSQGKRIKLAFLGFLAAAIIGAALYGFWAYDQRYEGKLSHLLGDIQISSQIEKNQSWVRQDPNIADPVDSSGRPVNASTYERVSWFMKGIELIGQHPWGNGISHQAFGYYMRAQFPKSTVLMTHSAWVDYTLGLGLPGLALIWSAIFGVLVRGLKLQTKVGKTSPLGFGVQVGANWAIPEIALWLILGMFCFWFIGEVSEREYLEQYFFLIALFSSCLGALIYRRSAH</sequence>
<feature type="transmembrane region" description="Helical" evidence="1">
    <location>
        <begin position="51"/>
        <end position="71"/>
    </location>
</feature>
<organism evidence="2 3">
    <name type="scientific">Polynucleobacter asymbioticus</name>
    <dbReference type="NCBI Taxonomy" id="576611"/>
    <lineage>
        <taxon>Bacteria</taxon>
        <taxon>Pseudomonadati</taxon>
        <taxon>Pseudomonadota</taxon>
        <taxon>Betaproteobacteria</taxon>
        <taxon>Burkholderiales</taxon>
        <taxon>Burkholderiaceae</taxon>
        <taxon>Polynucleobacter</taxon>
    </lineage>
</organism>
<feature type="transmembrane region" description="Helical" evidence="1">
    <location>
        <begin position="155"/>
        <end position="174"/>
    </location>
</feature>
<feature type="transmembrane region" description="Helical" evidence="1">
    <location>
        <begin position="409"/>
        <end position="432"/>
    </location>
</feature>
<keyword evidence="1" id="KW-0812">Transmembrane</keyword>
<name>A0AAC9NI19_9BURK</name>
<feature type="transmembrane region" description="Helical" evidence="1">
    <location>
        <begin position="86"/>
        <end position="104"/>
    </location>
</feature>